<dbReference type="EC" id="5.3.1.22" evidence="4 7"/>
<evidence type="ECO:0000256" key="3">
    <source>
        <dbReference type="ARBA" id="ARBA00005962"/>
    </source>
</evidence>
<dbReference type="Gene3D" id="3.20.20.150">
    <property type="entry name" value="Divalent-metal-dependent TIM barrel enzymes"/>
    <property type="match status" value="1"/>
</dbReference>
<comment type="catalytic activity">
    <reaction evidence="1 7">
        <text>3-hydroxypyruvate = 2-hydroxy-3-oxopropanoate</text>
        <dbReference type="Rhea" id="RHEA:11952"/>
        <dbReference type="ChEBI" id="CHEBI:17180"/>
        <dbReference type="ChEBI" id="CHEBI:57978"/>
        <dbReference type="EC" id="5.3.1.22"/>
    </reaction>
</comment>
<feature type="active site" description="Proton donor/acceptor" evidence="8">
    <location>
        <position position="281"/>
    </location>
</feature>
<evidence type="ECO:0000256" key="4">
    <source>
        <dbReference type="ARBA" id="ARBA00012570"/>
    </source>
</evidence>
<dbReference type="InterPro" id="IPR026040">
    <property type="entry name" value="HyI-like"/>
</dbReference>
<dbReference type="PIRSF" id="PIRSF006241">
    <property type="entry name" value="HyI"/>
    <property type="match status" value="1"/>
</dbReference>
<name>L7M435_RHIPC</name>
<protein>
    <recommendedName>
        <fullName evidence="5 7">Putative hydroxypyruvate isomerase</fullName>
        <ecNumber evidence="4 7">5.3.1.22</ecNumber>
    </recommendedName>
</protein>
<evidence type="ECO:0000256" key="6">
    <source>
        <dbReference type="ARBA" id="ARBA00023235"/>
    </source>
</evidence>
<proteinExistence type="evidence at transcript level"/>
<evidence type="ECO:0000256" key="5">
    <source>
        <dbReference type="ARBA" id="ARBA00017985"/>
    </source>
</evidence>
<sequence>MRLGCIFRWKRTRLSALYSTASAWHTTRCYSNSVSSKMPPMPLKFAANISTMFTQTPLLTRYRVAQSHGFKAVECQFPYDVGVDNIRSEKETCGLEQVLINSYPGDMLKGEMGFAAKPGCESEFLSSLETSIKYAKALDCKKIHIMAGITGTECNSVMEETYLANLTKAAGLLEKEGIVGVIEPLCKEVKPGYFLNNYEQAARYVTQLNHKNLRLLLDVFHLQMSSGNLTNTIAKVYPLVGHIQVSQAPRRDELNAPGEINYKYILHLFEELGYDDWIGLEYTPSGQSGDGILWIKDYGYSL</sequence>
<dbReference type="InterPro" id="IPR050417">
    <property type="entry name" value="Sugar_Epim/Isomerase"/>
</dbReference>
<accession>L7M435</accession>
<dbReference type="GO" id="GO:0046487">
    <property type="term" value="P:glyoxylate metabolic process"/>
    <property type="evidence" value="ECO:0007669"/>
    <property type="project" value="TreeGrafter"/>
</dbReference>
<dbReference type="InterPro" id="IPR013022">
    <property type="entry name" value="Xyl_isomerase-like_TIM-brl"/>
</dbReference>
<keyword evidence="6 7" id="KW-0413">Isomerase</keyword>
<comment type="similarity">
    <text evidence="3 7">Belongs to the hyi family.</text>
</comment>
<dbReference type="PANTHER" id="PTHR43489">
    <property type="entry name" value="ISOMERASE"/>
    <property type="match status" value="1"/>
</dbReference>
<feature type="active site" description="Proton donor/acceptor" evidence="8">
    <location>
        <position position="183"/>
    </location>
</feature>
<dbReference type="AlphaFoldDB" id="L7M435"/>
<evidence type="ECO:0000256" key="1">
    <source>
        <dbReference type="ARBA" id="ARBA00000476"/>
    </source>
</evidence>
<dbReference type="InterPro" id="IPR036237">
    <property type="entry name" value="Xyl_isomerase-like_sf"/>
</dbReference>
<dbReference type="GO" id="GO:0008903">
    <property type="term" value="F:hydroxypyruvate isomerase activity"/>
    <property type="evidence" value="ECO:0007669"/>
    <property type="project" value="UniProtKB-EC"/>
</dbReference>
<organism evidence="10">
    <name type="scientific">Rhipicephalus pulchellus</name>
    <name type="common">Yellow backed tick</name>
    <name type="synonym">Dermacentor pulchellus</name>
    <dbReference type="NCBI Taxonomy" id="72859"/>
    <lineage>
        <taxon>Eukaryota</taxon>
        <taxon>Metazoa</taxon>
        <taxon>Ecdysozoa</taxon>
        <taxon>Arthropoda</taxon>
        <taxon>Chelicerata</taxon>
        <taxon>Arachnida</taxon>
        <taxon>Acari</taxon>
        <taxon>Parasitiformes</taxon>
        <taxon>Ixodida</taxon>
        <taxon>Ixodoidea</taxon>
        <taxon>Ixodidae</taxon>
        <taxon>Rhipicephalinae</taxon>
        <taxon>Rhipicephalus</taxon>
        <taxon>Rhipicephalus</taxon>
    </lineage>
</organism>
<comment type="function">
    <text evidence="2 7">Catalyzes the reversible isomerization between hydroxypyruvate and 2-hydroxy-3-oxopropanoate (also termed tartronate semialdehyde).</text>
</comment>
<dbReference type="EMBL" id="GACK01007116">
    <property type="protein sequence ID" value="JAA57918.1"/>
    <property type="molecule type" value="mRNA"/>
</dbReference>
<evidence type="ECO:0000313" key="10">
    <source>
        <dbReference type="EMBL" id="JAA57918.1"/>
    </source>
</evidence>
<evidence type="ECO:0000256" key="7">
    <source>
        <dbReference type="PIRNR" id="PIRNR006241"/>
    </source>
</evidence>
<dbReference type="Pfam" id="PF01261">
    <property type="entry name" value="AP_endonuc_2"/>
    <property type="match status" value="1"/>
</dbReference>
<evidence type="ECO:0000256" key="2">
    <source>
        <dbReference type="ARBA" id="ARBA00002968"/>
    </source>
</evidence>
<keyword evidence="10" id="KW-0670">Pyruvate</keyword>
<dbReference type="SUPFAM" id="SSF51658">
    <property type="entry name" value="Xylose isomerase-like"/>
    <property type="match status" value="1"/>
</dbReference>
<dbReference type="FunFam" id="3.20.20.150:FF:000007">
    <property type="entry name" value="Hydroxypyruvate isomerase"/>
    <property type="match status" value="1"/>
</dbReference>
<reference evidence="10" key="2">
    <citation type="journal article" date="2015" name="J. Proteomics">
        <title>Sexual differences in the sialomes of the zebra tick, Rhipicephalus pulchellus.</title>
        <authorList>
            <person name="Tan A.W."/>
            <person name="Francischetti I.M."/>
            <person name="Slovak M."/>
            <person name="Kini R.M."/>
            <person name="Ribeiro J.M."/>
        </authorList>
    </citation>
    <scope>NUCLEOTIDE SEQUENCE</scope>
    <source>
        <tissue evidence="10">Salivary gland</tissue>
    </source>
</reference>
<evidence type="ECO:0000256" key="8">
    <source>
        <dbReference type="PIRSR" id="PIRSR006241-50"/>
    </source>
</evidence>
<evidence type="ECO:0000259" key="9">
    <source>
        <dbReference type="Pfam" id="PF01261"/>
    </source>
</evidence>
<feature type="domain" description="Xylose isomerase-like TIM barrel" evidence="9">
    <location>
        <begin position="63"/>
        <end position="297"/>
    </location>
</feature>
<reference evidence="10" key="1">
    <citation type="submission" date="2012-11" db="EMBL/GenBank/DDBJ databases">
        <authorList>
            <person name="Lucero-Rivera Y.E."/>
            <person name="Tovar-Ramirez D."/>
        </authorList>
    </citation>
    <scope>NUCLEOTIDE SEQUENCE</scope>
    <source>
        <tissue evidence="10">Salivary gland</tissue>
    </source>
</reference>
<dbReference type="PANTHER" id="PTHR43489:SF6">
    <property type="entry name" value="HYDROXYPYRUVATE ISOMERASE-RELATED"/>
    <property type="match status" value="1"/>
</dbReference>